<accession>G9AFL1</accession>
<keyword evidence="3 7" id="KW-0378">Hydrolase</keyword>
<feature type="domain" description="GH16" evidence="6">
    <location>
        <begin position="74"/>
        <end position="304"/>
    </location>
</feature>
<evidence type="ECO:0000256" key="4">
    <source>
        <dbReference type="ARBA" id="ARBA00023295"/>
    </source>
</evidence>
<dbReference type="EC" id="3.2.1.-" evidence="7"/>
<dbReference type="KEGG" id="sfh:SFHH103_05378"/>
<dbReference type="InterPro" id="IPR008264">
    <property type="entry name" value="Beta_glucanase"/>
</dbReference>
<evidence type="ECO:0000259" key="6">
    <source>
        <dbReference type="PROSITE" id="PS51762"/>
    </source>
</evidence>
<dbReference type="SUPFAM" id="SSF49899">
    <property type="entry name" value="Concanavalin A-like lectins/glucanases"/>
    <property type="match status" value="1"/>
</dbReference>
<sequence length="316" mass="35260">MSMGAYVSTRINLVRAVLLRGAALVRRHHNPQSSFTRASMTPRTECSKGSKTMKSDRYGRLWCLALVTALPLTYSVSNATAQEGANGASFLDDFDKLDSKTWFVSDGWDNGAHQNCTWSKKQVKIVDGILELGFEERKEGKRNFACGEIQTRKRFGYGTYEARIKAADGSGLNSAFFTYIGPSDKKPHDEIDFEVLGKNTAKVQINQYVSAKGGNEFLADVPGGANQGFNDYAFVWEKDRLRYYINGELVHEVTDPANIPVNAQKIFFSLWGTDTLSDWMGTFSYKEPTRLQVDRVAFTAPGDKCQFAESVACRLD</sequence>
<dbReference type="PANTHER" id="PTHR10963:SF55">
    <property type="entry name" value="GLYCOSIDE HYDROLASE FAMILY 16 PROTEIN"/>
    <property type="match status" value="1"/>
</dbReference>
<geneLocation type="plasmid" evidence="7 8">
    <name>pSfHH103e</name>
</geneLocation>
<gene>
    <name evidence="7" type="primary">exoK</name>
    <name evidence="7" type="ordered locus">SFHH103_05378</name>
</gene>
<reference evidence="7 8" key="1">
    <citation type="journal article" date="2012" name="J. Bacteriol.">
        <title>Genome sequence of the soybean symbiont Sinorhizobium fredii HH103.</title>
        <authorList>
            <person name="Weidner S."/>
            <person name="Becker A."/>
            <person name="Bonilla I."/>
            <person name="Jaenicke S."/>
            <person name="Lloret J."/>
            <person name="Margaret I."/>
            <person name="Puhler A."/>
            <person name="Ruiz-Sainz J.E."/>
            <person name="Schneiker-Bekel S."/>
            <person name="Szczepanowski R."/>
            <person name="Vinardell J.M."/>
            <person name="Zehner S."/>
            <person name="Gottfert M."/>
        </authorList>
    </citation>
    <scope>NUCLEOTIDE SEQUENCE [LARGE SCALE GENOMIC DNA]</scope>
    <source>
        <strain evidence="7 8">HH103</strain>
        <plasmid evidence="8">pSfHH103e</plasmid>
    </source>
</reference>
<evidence type="ECO:0000256" key="2">
    <source>
        <dbReference type="ARBA" id="ARBA00022729"/>
    </source>
</evidence>
<dbReference type="PANTHER" id="PTHR10963">
    <property type="entry name" value="GLYCOSYL HYDROLASE-RELATED"/>
    <property type="match status" value="1"/>
</dbReference>
<evidence type="ECO:0000256" key="1">
    <source>
        <dbReference type="ARBA" id="ARBA00006865"/>
    </source>
</evidence>
<evidence type="ECO:0000313" key="8">
    <source>
        <dbReference type="Proteomes" id="UP000007735"/>
    </source>
</evidence>
<dbReference type="GO" id="GO:0005975">
    <property type="term" value="P:carbohydrate metabolic process"/>
    <property type="evidence" value="ECO:0007669"/>
    <property type="project" value="InterPro"/>
</dbReference>
<dbReference type="PATRIC" id="fig|380.5.peg.4935"/>
<evidence type="ECO:0000256" key="3">
    <source>
        <dbReference type="ARBA" id="ARBA00022801"/>
    </source>
</evidence>
<dbReference type="InterPro" id="IPR008263">
    <property type="entry name" value="GH16_AS"/>
</dbReference>
<keyword evidence="2" id="KW-0732">Signal</keyword>
<dbReference type="Pfam" id="PF00722">
    <property type="entry name" value="Glyco_hydro_16"/>
    <property type="match status" value="1"/>
</dbReference>
<name>G9AFL1_SINF1</name>
<evidence type="ECO:0000313" key="7">
    <source>
        <dbReference type="EMBL" id="CCE99843.1"/>
    </source>
</evidence>
<dbReference type="AlphaFoldDB" id="G9AFL1"/>
<evidence type="ECO:0000256" key="5">
    <source>
        <dbReference type="PIRSR" id="PIRSR608264-1"/>
    </source>
</evidence>
<organism evidence="7 8">
    <name type="scientific">Sinorhizobium fredii (strain HH103)</name>
    <dbReference type="NCBI Taxonomy" id="1117943"/>
    <lineage>
        <taxon>Bacteria</taxon>
        <taxon>Pseudomonadati</taxon>
        <taxon>Pseudomonadota</taxon>
        <taxon>Alphaproteobacteria</taxon>
        <taxon>Hyphomicrobiales</taxon>
        <taxon>Rhizobiaceae</taxon>
        <taxon>Sinorhizobium/Ensifer group</taxon>
        <taxon>Sinorhizobium</taxon>
    </lineage>
</organism>
<dbReference type="Gene3D" id="2.60.120.200">
    <property type="match status" value="1"/>
</dbReference>
<keyword evidence="7" id="KW-0614">Plasmid</keyword>
<dbReference type="CDD" id="cd02175">
    <property type="entry name" value="GH16_lichenase"/>
    <property type="match status" value="1"/>
</dbReference>
<dbReference type="InterPro" id="IPR000757">
    <property type="entry name" value="Beta-glucanase-like"/>
</dbReference>
<dbReference type="HOGENOM" id="CLU_071026_0_0_5"/>
<dbReference type="EMBL" id="HE616899">
    <property type="protein sequence ID" value="CCE99843.1"/>
    <property type="molecule type" value="Genomic_DNA"/>
</dbReference>
<keyword evidence="4 7" id="KW-0326">Glycosidase</keyword>
<feature type="active site" description="Nucleophile" evidence="5">
    <location>
        <position position="190"/>
    </location>
</feature>
<dbReference type="GO" id="GO:0004553">
    <property type="term" value="F:hydrolase activity, hydrolyzing O-glycosyl compounds"/>
    <property type="evidence" value="ECO:0007669"/>
    <property type="project" value="InterPro"/>
</dbReference>
<dbReference type="InterPro" id="IPR013320">
    <property type="entry name" value="ConA-like_dom_sf"/>
</dbReference>
<proteinExistence type="inferred from homology"/>
<protein>
    <submittedName>
        <fullName evidence="7">ExoK</fullName>
        <ecNumber evidence="7">3.2.1.-</ecNumber>
    </submittedName>
</protein>
<feature type="active site" description="Proton donor" evidence="5">
    <location>
        <position position="194"/>
    </location>
</feature>
<dbReference type="PROSITE" id="PS51762">
    <property type="entry name" value="GH16_2"/>
    <property type="match status" value="1"/>
</dbReference>
<dbReference type="PRINTS" id="PR00737">
    <property type="entry name" value="GLHYDRLASE16"/>
</dbReference>
<comment type="similarity">
    <text evidence="1">Belongs to the glycosyl hydrolase 16 family.</text>
</comment>
<dbReference type="InterPro" id="IPR050546">
    <property type="entry name" value="Glycosyl_Hydrlase_16"/>
</dbReference>
<dbReference type="PROSITE" id="PS01034">
    <property type="entry name" value="GH16_1"/>
    <property type="match status" value="1"/>
</dbReference>
<dbReference type="Proteomes" id="UP000007735">
    <property type="component" value="Plasmid pSfHH103e"/>
</dbReference>